<evidence type="ECO:0000256" key="1">
    <source>
        <dbReference type="SAM" id="Coils"/>
    </source>
</evidence>
<gene>
    <name evidence="4" type="ORF">SAMN05444380_11023</name>
</gene>
<dbReference type="Pfam" id="PF06580">
    <property type="entry name" value="His_kinase"/>
    <property type="match status" value="1"/>
</dbReference>
<dbReference type="InterPro" id="IPR010559">
    <property type="entry name" value="Sig_transdc_His_kin_internal"/>
</dbReference>
<feature type="transmembrane region" description="Helical" evidence="2">
    <location>
        <begin position="38"/>
        <end position="59"/>
    </location>
</feature>
<dbReference type="RefSeq" id="WP_010527154.1">
    <property type="nucleotide sequence ID" value="NZ_AFSL01000035.1"/>
</dbReference>
<dbReference type="PANTHER" id="PTHR34220:SF7">
    <property type="entry name" value="SENSOR HISTIDINE KINASE YPDA"/>
    <property type="match status" value="1"/>
</dbReference>
<feature type="domain" description="Signal transduction histidine kinase internal region" evidence="3">
    <location>
        <begin position="151"/>
        <end position="229"/>
    </location>
</feature>
<feature type="transmembrane region" description="Helical" evidence="2">
    <location>
        <begin position="108"/>
        <end position="126"/>
    </location>
</feature>
<feature type="coiled-coil region" evidence="1">
    <location>
        <begin position="130"/>
        <end position="159"/>
    </location>
</feature>
<accession>A0A1I1ZV63</accession>
<evidence type="ECO:0000259" key="3">
    <source>
        <dbReference type="Pfam" id="PF06580"/>
    </source>
</evidence>
<dbReference type="Proteomes" id="UP000181976">
    <property type="component" value="Unassembled WGS sequence"/>
</dbReference>
<dbReference type="PANTHER" id="PTHR34220">
    <property type="entry name" value="SENSOR HISTIDINE KINASE YPDA"/>
    <property type="match status" value="1"/>
</dbReference>
<dbReference type="InterPro" id="IPR036890">
    <property type="entry name" value="HATPase_C_sf"/>
</dbReference>
<evidence type="ECO:0000313" key="5">
    <source>
        <dbReference type="Proteomes" id="UP000181976"/>
    </source>
</evidence>
<dbReference type="GO" id="GO:0000155">
    <property type="term" value="F:phosphorelay sensor kinase activity"/>
    <property type="evidence" value="ECO:0007669"/>
    <property type="project" value="InterPro"/>
</dbReference>
<dbReference type="Gene3D" id="3.30.565.10">
    <property type="entry name" value="Histidine kinase-like ATPase, C-terminal domain"/>
    <property type="match status" value="1"/>
</dbReference>
<feature type="transmembrane region" description="Helical" evidence="2">
    <location>
        <begin position="71"/>
        <end position="88"/>
    </location>
</feature>
<evidence type="ECO:0000313" key="4">
    <source>
        <dbReference type="EMBL" id="SFE35522.1"/>
    </source>
</evidence>
<dbReference type="InterPro" id="IPR050640">
    <property type="entry name" value="Bact_2-comp_sensor_kinase"/>
</dbReference>
<dbReference type="OrthoDB" id="9809908at2"/>
<keyword evidence="4" id="KW-0808">Transferase</keyword>
<keyword evidence="2" id="KW-0812">Transmembrane</keyword>
<name>A0A1I1ZV63_9BACT</name>
<dbReference type="STRING" id="385682.SAMN05444380_11023"/>
<evidence type="ECO:0000256" key="2">
    <source>
        <dbReference type="SAM" id="Phobius"/>
    </source>
</evidence>
<reference evidence="4 5" key="1">
    <citation type="submission" date="2016-10" db="EMBL/GenBank/DDBJ databases">
        <authorList>
            <person name="de Groot N.N."/>
        </authorList>
    </citation>
    <scope>NUCLEOTIDE SEQUENCE [LARGE SCALE GENOMIC DNA]</scope>
    <source>
        <strain evidence="4 5">DSM 19012</strain>
    </source>
</reference>
<keyword evidence="2" id="KW-1133">Transmembrane helix</keyword>
<keyword evidence="1" id="KW-0175">Coiled coil</keyword>
<keyword evidence="2" id="KW-0472">Membrane</keyword>
<keyword evidence="4" id="KW-0418">Kinase</keyword>
<organism evidence="4 5">
    <name type="scientific">Thermophagus xiamenensis</name>
    <dbReference type="NCBI Taxonomy" id="385682"/>
    <lineage>
        <taxon>Bacteria</taxon>
        <taxon>Pseudomonadati</taxon>
        <taxon>Bacteroidota</taxon>
        <taxon>Bacteroidia</taxon>
        <taxon>Marinilabiliales</taxon>
        <taxon>Marinilabiliaceae</taxon>
        <taxon>Thermophagus</taxon>
    </lineage>
</organism>
<dbReference type="InParanoid" id="A0A1I1ZV63"/>
<dbReference type="eggNOG" id="COG2972">
    <property type="taxonomic scope" value="Bacteria"/>
</dbReference>
<protein>
    <submittedName>
        <fullName evidence="4">Histidine kinase</fullName>
    </submittedName>
</protein>
<dbReference type="GO" id="GO:0016020">
    <property type="term" value="C:membrane"/>
    <property type="evidence" value="ECO:0007669"/>
    <property type="project" value="InterPro"/>
</dbReference>
<sequence>MFSKLPAWYKSLPSYAIWVMIALFYFSFGAQISPIKGILLSVLLTPMQFTIYNVNLKFLMPRYYDEHKRKFRLYNILMISFLVLMVGFTEKIFYQYYPSLAPPNKSLIAPFIFHTIFSLMAFWVSMNKYLADKQEKNKVEIETLKREKAESELKFLKTQINPHFLFNALNNIYSMAYTGDESTPEKITMLSDMLRYVLYDCESDMISLYKEVDYINSFLEFQQLKTEKRQNISFDVGSYDENYQIAPMLLVTFVENAFKHSKIEKDKTGFVNIALNQNSEEFCFRVENSIPPKTLFPKTQNKRSIGIENVKNRLNLVYPNKHKLKIINEKNTYKVILKLYK</sequence>
<dbReference type="EMBL" id="FONA01000010">
    <property type="protein sequence ID" value="SFE35522.1"/>
    <property type="molecule type" value="Genomic_DNA"/>
</dbReference>
<keyword evidence="5" id="KW-1185">Reference proteome</keyword>
<proteinExistence type="predicted"/>
<feature type="transmembrane region" description="Helical" evidence="2">
    <location>
        <begin position="12"/>
        <end position="32"/>
    </location>
</feature>
<dbReference type="AlphaFoldDB" id="A0A1I1ZV63"/>